<protein>
    <submittedName>
        <fullName evidence="1">Uncharacterized protein</fullName>
    </submittedName>
</protein>
<proteinExistence type="predicted"/>
<dbReference type="Proteomes" id="UP000196027">
    <property type="component" value="Chromosome"/>
</dbReference>
<dbReference type="EMBL" id="CP021425">
    <property type="protein sequence ID" value="ARU56233.1"/>
    <property type="molecule type" value="Genomic_DNA"/>
</dbReference>
<sequence>MMRKARKIRSRVNASNNLFESVWEKPKGMHWKTFERLKREEMQANQASTFAMAEKLRLLNKNEWLAG</sequence>
<dbReference type="KEGG" id="ome:OLMES_2163"/>
<accession>A0A1Y0IA13</accession>
<evidence type="ECO:0000313" key="1">
    <source>
        <dbReference type="EMBL" id="ARU56233.1"/>
    </source>
</evidence>
<gene>
    <name evidence="1" type="ORF">OLMES_2163</name>
</gene>
<name>A0A1Y0IA13_9GAMM</name>
<reference evidence="1 2" key="1">
    <citation type="submission" date="2017-05" db="EMBL/GenBank/DDBJ databases">
        <title>Genomic insights into alkan degradation activity of Oleiphilus messinensis.</title>
        <authorList>
            <person name="Kozyavkin S.A."/>
            <person name="Slesarev A.I."/>
            <person name="Golyshin P.N."/>
            <person name="Korzhenkov A."/>
            <person name="Golyshina O.N."/>
            <person name="Toshchakov S.V."/>
        </authorList>
    </citation>
    <scope>NUCLEOTIDE SEQUENCE [LARGE SCALE GENOMIC DNA]</scope>
    <source>
        <strain evidence="1 2">ME102</strain>
    </source>
</reference>
<keyword evidence="2" id="KW-1185">Reference proteome</keyword>
<evidence type="ECO:0000313" key="2">
    <source>
        <dbReference type="Proteomes" id="UP000196027"/>
    </source>
</evidence>
<dbReference type="AlphaFoldDB" id="A0A1Y0IA13"/>
<organism evidence="1 2">
    <name type="scientific">Oleiphilus messinensis</name>
    <dbReference type="NCBI Taxonomy" id="141451"/>
    <lineage>
        <taxon>Bacteria</taxon>
        <taxon>Pseudomonadati</taxon>
        <taxon>Pseudomonadota</taxon>
        <taxon>Gammaproteobacteria</taxon>
        <taxon>Oceanospirillales</taxon>
        <taxon>Oleiphilaceae</taxon>
        <taxon>Oleiphilus</taxon>
    </lineage>
</organism>